<dbReference type="PANTHER" id="PTHR48020:SF12">
    <property type="entry name" value="PROTON MYO-INOSITOL COTRANSPORTER"/>
    <property type="match status" value="1"/>
</dbReference>
<dbReference type="PANTHER" id="PTHR48020">
    <property type="entry name" value="PROTON MYO-INOSITOL COTRANSPORTER"/>
    <property type="match status" value="1"/>
</dbReference>
<evidence type="ECO:0000313" key="8">
    <source>
        <dbReference type="EMBL" id="KAK7269660.1"/>
    </source>
</evidence>
<dbReference type="PROSITE" id="PS50850">
    <property type="entry name" value="MFS"/>
    <property type="match status" value="1"/>
</dbReference>
<keyword evidence="3 6" id="KW-0812">Transmembrane</keyword>
<evidence type="ECO:0000256" key="1">
    <source>
        <dbReference type="ARBA" id="ARBA00004141"/>
    </source>
</evidence>
<name>A0AAN9F6Z6_CROPI</name>
<dbReference type="GO" id="GO:0022857">
    <property type="term" value="F:transmembrane transporter activity"/>
    <property type="evidence" value="ECO:0007669"/>
    <property type="project" value="InterPro"/>
</dbReference>
<evidence type="ECO:0000256" key="6">
    <source>
        <dbReference type="SAM" id="Phobius"/>
    </source>
</evidence>
<dbReference type="EMBL" id="JAYWIO010000004">
    <property type="protein sequence ID" value="KAK7269660.1"/>
    <property type="molecule type" value="Genomic_DNA"/>
</dbReference>
<dbReference type="Gene3D" id="1.20.1250.20">
    <property type="entry name" value="MFS general substrate transporter like domains"/>
    <property type="match status" value="1"/>
</dbReference>
<keyword evidence="2" id="KW-0813">Transport</keyword>
<evidence type="ECO:0000256" key="3">
    <source>
        <dbReference type="ARBA" id="ARBA00022692"/>
    </source>
</evidence>
<keyword evidence="9" id="KW-1185">Reference proteome</keyword>
<evidence type="ECO:0000256" key="4">
    <source>
        <dbReference type="ARBA" id="ARBA00022989"/>
    </source>
</evidence>
<dbReference type="Pfam" id="PF00083">
    <property type="entry name" value="Sugar_tr"/>
    <property type="match status" value="1"/>
</dbReference>
<comment type="subcellular location">
    <subcellularLocation>
        <location evidence="1">Membrane</location>
        <topology evidence="1">Multi-pass membrane protein</topology>
    </subcellularLocation>
</comment>
<sequence length="71" mass="7366">MSEELEITDGKELSTRTIVSMTVAGAIVGAAVGGWINDAYGRKKATLIADVISALRAIAMATAPDPYVLIS</sequence>
<keyword evidence="4 6" id="KW-1133">Transmembrane helix</keyword>
<dbReference type="InterPro" id="IPR005828">
    <property type="entry name" value="MFS_sugar_transport-like"/>
</dbReference>
<dbReference type="InterPro" id="IPR036259">
    <property type="entry name" value="MFS_trans_sf"/>
</dbReference>
<evidence type="ECO:0000256" key="2">
    <source>
        <dbReference type="ARBA" id="ARBA00022448"/>
    </source>
</evidence>
<organism evidence="8 9">
    <name type="scientific">Crotalaria pallida</name>
    <name type="common">Smooth rattlebox</name>
    <name type="synonym">Crotalaria striata</name>
    <dbReference type="NCBI Taxonomy" id="3830"/>
    <lineage>
        <taxon>Eukaryota</taxon>
        <taxon>Viridiplantae</taxon>
        <taxon>Streptophyta</taxon>
        <taxon>Embryophyta</taxon>
        <taxon>Tracheophyta</taxon>
        <taxon>Spermatophyta</taxon>
        <taxon>Magnoliopsida</taxon>
        <taxon>eudicotyledons</taxon>
        <taxon>Gunneridae</taxon>
        <taxon>Pentapetalae</taxon>
        <taxon>rosids</taxon>
        <taxon>fabids</taxon>
        <taxon>Fabales</taxon>
        <taxon>Fabaceae</taxon>
        <taxon>Papilionoideae</taxon>
        <taxon>50 kb inversion clade</taxon>
        <taxon>genistoids sensu lato</taxon>
        <taxon>core genistoids</taxon>
        <taxon>Crotalarieae</taxon>
        <taxon>Crotalaria</taxon>
    </lineage>
</organism>
<proteinExistence type="predicted"/>
<accession>A0AAN9F6Z6</accession>
<dbReference type="GO" id="GO:0016020">
    <property type="term" value="C:membrane"/>
    <property type="evidence" value="ECO:0007669"/>
    <property type="project" value="UniProtKB-SubCell"/>
</dbReference>
<protein>
    <recommendedName>
        <fullName evidence="7">Major facilitator superfamily (MFS) profile domain-containing protein</fullName>
    </recommendedName>
</protein>
<dbReference type="AlphaFoldDB" id="A0AAN9F6Z6"/>
<comment type="caution">
    <text evidence="8">The sequence shown here is derived from an EMBL/GenBank/DDBJ whole genome shotgun (WGS) entry which is preliminary data.</text>
</comment>
<feature type="domain" description="Major facilitator superfamily (MFS) profile" evidence="7">
    <location>
        <begin position="1"/>
        <end position="71"/>
    </location>
</feature>
<reference evidence="8 9" key="1">
    <citation type="submission" date="2024-01" db="EMBL/GenBank/DDBJ databases">
        <title>The genomes of 5 underutilized Papilionoideae crops provide insights into root nodulation and disease resistanc.</title>
        <authorList>
            <person name="Yuan L."/>
        </authorList>
    </citation>
    <scope>NUCLEOTIDE SEQUENCE [LARGE SCALE GENOMIC DNA]</scope>
    <source>
        <strain evidence="8">ZHUSHIDOU_FW_LH</strain>
        <tissue evidence="8">Leaf</tissue>
    </source>
</reference>
<keyword evidence="5 6" id="KW-0472">Membrane</keyword>
<gene>
    <name evidence="8" type="ORF">RIF29_22394</name>
</gene>
<evidence type="ECO:0000313" key="9">
    <source>
        <dbReference type="Proteomes" id="UP001372338"/>
    </source>
</evidence>
<dbReference type="InterPro" id="IPR050814">
    <property type="entry name" value="Myo-inositol_Transporter"/>
</dbReference>
<feature type="transmembrane region" description="Helical" evidence="6">
    <location>
        <begin position="18"/>
        <end position="36"/>
    </location>
</feature>
<evidence type="ECO:0000256" key="5">
    <source>
        <dbReference type="ARBA" id="ARBA00023136"/>
    </source>
</evidence>
<dbReference type="InterPro" id="IPR020846">
    <property type="entry name" value="MFS_dom"/>
</dbReference>
<evidence type="ECO:0000259" key="7">
    <source>
        <dbReference type="PROSITE" id="PS50850"/>
    </source>
</evidence>
<dbReference type="Proteomes" id="UP001372338">
    <property type="component" value="Unassembled WGS sequence"/>
</dbReference>
<dbReference type="SUPFAM" id="SSF103473">
    <property type="entry name" value="MFS general substrate transporter"/>
    <property type="match status" value="1"/>
</dbReference>